<reference evidence="3" key="1">
    <citation type="submission" date="2023-03" db="EMBL/GenBank/DDBJ databases">
        <title>Mating type loci evolution in Malassezia.</title>
        <authorList>
            <person name="Coelho M.A."/>
        </authorList>
    </citation>
    <scope>NUCLEOTIDE SEQUENCE</scope>
    <source>
        <strain evidence="3">CBS 7876</strain>
    </source>
</reference>
<feature type="chain" id="PRO_5041995313" evidence="2">
    <location>
        <begin position="19"/>
        <end position="261"/>
    </location>
</feature>
<accession>A0AAF0E1C6</accession>
<dbReference type="Proteomes" id="UP001214603">
    <property type="component" value="Chromosome 6"/>
</dbReference>
<dbReference type="EMBL" id="CP119939">
    <property type="protein sequence ID" value="WFD03976.1"/>
    <property type="molecule type" value="Genomic_DNA"/>
</dbReference>
<evidence type="ECO:0000313" key="4">
    <source>
        <dbReference type="Proteomes" id="UP001214603"/>
    </source>
</evidence>
<sequence length="261" mass="27414">MWVRGVLLLSVLAACVLAAGSSDGYANPKDNGGKPITATKEPLNVIISGKSDKYVLSSDGFASYYRAIGFAVGSCLGLSSNDTQKADLGDGNGNNPQAGIAREGEGQGCNESLHGGNHFRYWFQNGTKANTNAVFIAASVELPIKQDHMIAKNGYDAGRDQLVGNATQGTKTDKETGNQFKTNVVKDDTTLLKGISASDLNHKIGTDGKVKVLQVQLVKRGKGNQQQHINNGQTGIAAQLSNTPWLALAVLAALAPTALFL</sequence>
<evidence type="ECO:0000256" key="2">
    <source>
        <dbReference type="SAM" id="SignalP"/>
    </source>
</evidence>
<gene>
    <name evidence="3" type="ORF">MOBT1_002673</name>
</gene>
<dbReference type="PROSITE" id="PS51257">
    <property type="entry name" value="PROKAR_LIPOPROTEIN"/>
    <property type="match status" value="1"/>
</dbReference>
<feature type="region of interest" description="Disordered" evidence="1">
    <location>
        <begin position="87"/>
        <end position="109"/>
    </location>
</feature>
<feature type="signal peptide" evidence="2">
    <location>
        <begin position="1"/>
        <end position="18"/>
    </location>
</feature>
<keyword evidence="4" id="KW-1185">Reference proteome</keyword>
<proteinExistence type="predicted"/>
<evidence type="ECO:0000313" key="3">
    <source>
        <dbReference type="EMBL" id="WFD03976.1"/>
    </source>
</evidence>
<name>A0AAF0E1C6_9BASI</name>
<dbReference type="AlphaFoldDB" id="A0AAF0E1C6"/>
<evidence type="ECO:0000256" key="1">
    <source>
        <dbReference type="SAM" id="MobiDB-lite"/>
    </source>
</evidence>
<organism evidence="3 4">
    <name type="scientific">Malassezia obtusa</name>
    <dbReference type="NCBI Taxonomy" id="76774"/>
    <lineage>
        <taxon>Eukaryota</taxon>
        <taxon>Fungi</taxon>
        <taxon>Dikarya</taxon>
        <taxon>Basidiomycota</taxon>
        <taxon>Ustilaginomycotina</taxon>
        <taxon>Malasseziomycetes</taxon>
        <taxon>Malasseziales</taxon>
        <taxon>Malasseziaceae</taxon>
        <taxon>Malassezia</taxon>
    </lineage>
</organism>
<protein>
    <submittedName>
        <fullName evidence="3">Uncharacterized protein</fullName>
    </submittedName>
</protein>
<keyword evidence="2" id="KW-0732">Signal</keyword>